<dbReference type="AlphaFoldDB" id="A0A9K3KHV6"/>
<evidence type="ECO:0000313" key="3">
    <source>
        <dbReference type="Proteomes" id="UP000693970"/>
    </source>
</evidence>
<dbReference type="OrthoDB" id="1244179at2759"/>
<reference evidence="2" key="2">
    <citation type="submission" date="2021-04" db="EMBL/GenBank/DDBJ databases">
        <authorList>
            <person name="Podell S."/>
        </authorList>
    </citation>
    <scope>NUCLEOTIDE SEQUENCE</scope>
    <source>
        <strain evidence="2">Hildebrandi</strain>
    </source>
</reference>
<sequence length="129" mass="14142">MMRQSIFLFSTRTPTSSGLRKRAQRRLLSTTEKSPTPNTAVAEKCGSLAVAEEAADTNFVSSYQHVLRHGPGDGVITLNVGGKEFKTLQSTMQQSTVLCETVARAQANGEVLDQKVVFVDRDPTHFPLF</sequence>
<accession>A0A9K3KHV6</accession>
<evidence type="ECO:0000259" key="1">
    <source>
        <dbReference type="Pfam" id="PF02214"/>
    </source>
</evidence>
<evidence type="ECO:0000313" key="2">
    <source>
        <dbReference type="EMBL" id="KAG7343516.1"/>
    </source>
</evidence>
<dbReference type="EMBL" id="JAGRRH010000024">
    <property type="protein sequence ID" value="KAG7343516.1"/>
    <property type="molecule type" value="Genomic_DNA"/>
</dbReference>
<reference evidence="2" key="1">
    <citation type="journal article" date="2021" name="Sci. Rep.">
        <title>Diploid genomic architecture of Nitzschia inconspicua, an elite biomass production diatom.</title>
        <authorList>
            <person name="Oliver A."/>
            <person name="Podell S."/>
            <person name="Pinowska A."/>
            <person name="Traller J.C."/>
            <person name="Smith S.R."/>
            <person name="McClure R."/>
            <person name="Beliaev A."/>
            <person name="Bohutskyi P."/>
            <person name="Hill E.A."/>
            <person name="Rabines A."/>
            <person name="Zheng H."/>
            <person name="Allen L.Z."/>
            <person name="Kuo A."/>
            <person name="Grigoriev I.V."/>
            <person name="Allen A.E."/>
            <person name="Hazlebeck D."/>
            <person name="Allen E.E."/>
        </authorList>
    </citation>
    <scope>NUCLEOTIDE SEQUENCE</scope>
    <source>
        <strain evidence="2">Hildebrandi</strain>
    </source>
</reference>
<dbReference type="Proteomes" id="UP000693970">
    <property type="component" value="Unassembled WGS sequence"/>
</dbReference>
<feature type="domain" description="Potassium channel tetramerisation-type BTB" evidence="1">
    <location>
        <begin position="76"/>
        <end position="127"/>
    </location>
</feature>
<dbReference type="GO" id="GO:0051260">
    <property type="term" value="P:protein homooligomerization"/>
    <property type="evidence" value="ECO:0007669"/>
    <property type="project" value="InterPro"/>
</dbReference>
<dbReference type="Pfam" id="PF02214">
    <property type="entry name" value="BTB_2"/>
    <property type="match status" value="1"/>
</dbReference>
<proteinExistence type="predicted"/>
<comment type="caution">
    <text evidence="2">The sequence shown here is derived from an EMBL/GenBank/DDBJ whole genome shotgun (WGS) entry which is preliminary data.</text>
</comment>
<name>A0A9K3KHV6_9STRA</name>
<keyword evidence="3" id="KW-1185">Reference proteome</keyword>
<dbReference type="InterPro" id="IPR003131">
    <property type="entry name" value="T1-type_BTB"/>
</dbReference>
<gene>
    <name evidence="2" type="ORF">IV203_021461</name>
</gene>
<protein>
    <submittedName>
        <fullName evidence="2">BTB/POZ domain containing protein</fullName>
    </submittedName>
</protein>
<organism evidence="2 3">
    <name type="scientific">Nitzschia inconspicua</name>
    <dbReference type="NCBI Taxonomy" id="303405"/>
    <lineage>
        <taxon>Eukaryota</taxon>
        <taxon>Sar</taxon>
        <taxon>Stramenopiles</taxon>
        <taxon>Ochrophyta</taxon>
        <taxon>Bacillariophyta</taxon>
        <taxon>Bacillariophyceae</taxon>
        <taxon>Bacillariophycidae</taxon>
        <taxon>Bacillariales</taxon>
        <taxon>Bacillariaceae</taxon>
        <taxon>Nitzschia</taxon>
    </lineage>
</organism>